<dbReference type="STRING" id="1291764.GCA_001311235_02899"/>
<dbReference type="SUPFAM" id="SSF52980">
    <property type="entry name" value="Restriction endonuclease-like"/>
    <property type="match status" value="1"/>
</dbReference>
<dbReference type="InterPro" id="IPR036388">
    <property type="entry name" value="WH-like_DNA-bd_sf"/>
</dbReference>
<dbReference type="InterPro" id="IPR004256">
    <property type="entry name" value="DUF234"/>
</dbReference>
<dbReference type="PANTHER" id="PTHR34704">
    <property type="entry name" value="ATPASE"/>
    <property type="match status" value="1"/>
</dbReference>
<reference evidence="4 5" key="1">
    <citation type="submission" date="2014-12" db="EMBL/GenBank/DDBJ databases">
        <title>Draft genome sequences of 10 type strains of Lactococcus.</title>
        <authorList>
            <person name="Sun Z."/>
            <person name="Zhong Z."/>
            <person name="Liu W."/>
            <person name="Zhang W."/>
            <person name="Zhang H."/>
        </authorList>
    </citation>
    <scope>NUCLEOTIDE SEQUENCE [LARGE SCALE GENOMIC DNA]</scope>
    <source>
        <strain evidence="4 5">JCM 16395</strain>
    </source>
</reference>
<dbReference type="SUPFAM" id="SSF46785">
    <property type="entry name" value="Winged helix' DNA-binding domain"/>
    <property type="match status" value="1"/>
</dbReference>
<dbReference type="RefSeq" id="WP_096819077.1">
    <property type="nucleotide sequence ID" value="NZ_JXJU01000018.1"/>
</dbReference>
<dbReference type="GO" id="GO:0016787">
    <property type="term" value="F:hydrolase activity"/>
    <property type="evidence" value="ECO:0007669"/>
    <property type="project" value="UniProtKB-KW"/>
</dbReference>
<proteinExistence type="predicted"/>
<feature type="domain" description="ATPase" evidence="2">
    <location>
        <begin position="2"/>
        <end position="198"/>
    </location>
</feature>
<dbReference type="EMBL" id="JXJU01000018">
    <property type="protein sequence ID" value="PCR98886.1"/>
    <property type="molecule type" value="Genomic_DNA"/>
</dbReference>
<dbReference type="InterPro" id="IPR027417">
    <property type="entry name" value="P-loop_NTPase"/>
</dbReference>
<protein>
    <submittedName>
        <fullName evidence="4">ATPase</fullName>
    </submittedName>
</protein>
<dbReference type="InterPro" id="IPR011335">
    <property type="entry name" value="Restrct_endonuc-II-like"/>
</dbReference>
<name>A0A2A5RIH3_9LACT</name>
<dbReference type="InterPro" id="IPR036390">
    <property type="entry name" value="WH_DNA-bd_sf"/>
</dbReference>
<dbReference type="Gene3D" id="3.40.50.300">
    <property type="entry name" value="P-loop containing nucleotide triphosphate hydrolases"/>
    <property type="match status" value="1"/>
</dbReference>
<dbReference type="Gene3D" id="1.10.10.10">
    <property type="entry name" value="Winged helix-like DNA-binding domain superfamily/Winged helix DNA-binding domain"/>
    <property type="match status" value="1"/>
</dbReference>
<dbReference type="OrthoDB" id="9813134at2"/>
<dbReference type="AlphaFoldDB" id="A0A2A5RIH3"/>
<keyword evidence="1" id="KW-0378">Hydrolase</keyword>
<evidence type="ECO:0000313" key="4">
    <source>
        <dbReference type="EMBL" id="PCR98886.1"/>
    </source>
</evidence>
<dbReference type="GO" id="GO:0005524">
    <property type="term" value="F:ATP binding"/>
    <property type="evidence" value="ECO:0007669"/>
    <property type="project" value="InterPro"/>
</dbReference>
<comment type="caution">
    <text evidence="4">The sequence shown here is derived from an EMBL/GenBank/DDBJ whole genome shotgun (WGS) entry which is preliminary data.</text>
</comment>
<keyword evidence="5" id="KW-1185">Reference proteome</keyword>
<organism evidence="4 5">
    <name type="scientific">Lactococcus fujiensis JCM 16395</name>
    <dbReference type="NCBI Taxonomy" id="1291764"/>
    <lineage>
        <taxon>Bacteria</taxon>
        <taxon>Bacillati</taxon>
        <taxon>Bacillota</taxon>
        <taxon>Bacilli</taxon>
        <taxon>Lactobacillales</taxon>
        <taxon>Streptococcaceae</taxon>
        <taxon>Lactococcus</taxon>
    </lineage>
</organism>
<evidence type="ECO:0000259" key="2">
    <source>
        <dbReference type="Pfam" id="PF01637"/>
    </source>
</evidence>
<dbReference type="InterPro" id="IPR011579">
    <property type="entry name" value="ATPase_dom"/>
</dbReference>
<evidence type="ECO:0000256" key="1">
    <source>
        <dbReference type="ARBA" id="ARBA00022801"/>
    </source>
</evidence>
<dbReference type="Proteomes" id="UP000218181">
    <property type="component" value="Unassembled WGS sequence"/>
</dbReference>
<evidence type="ECO:0000313" key="5">
    <source>
        <dbReference type="Proteomes" id="UP000218181"/>
    </source>
</evidence>
<gene>
    <name evidence="4" type="ORF">RT41_GL000625</name>
</gene>
<evidence type="ECO:0000259" key="3">
    <source>
        <dbReference type="Pfam" id="PF03008"/>
    </source>
</evidence>
<sequence length="460" mass="53337">MFVGRKKELEHLNQAYQSDKFQFVVMYGRRRVGKTTLLNEFLKDKRGSYYMAIKEKDGSNLNALSESILGEDSGLSFDNYEKALMNVYEQGKDERFVLVLDEFPYLASSAPEISSIIQKVIDHHFINSKVMLILCGSSMSFMEHQVLGYESPLYGRRTSQMKIQPFTFFQCQEFFPKMNKEELLGVYGITSGIPQYLSFIDENKSLEDNIKLTYLKTTAPLYEEPSNLLMQELRDPSNYNSILYSIAHGASRIKDIAGQTKLTSAATSLLLDNLIELGIVEKKTPISQKNKNSRKTIYTISDSMFRFWYRFVGKNQSQIERDRGDFVYKRIEKEINDFLGPVFEKVSIDWMWEHVPYDLVDDYFEELGTWWGTDKAEKKEVELDIVGFSPMTGALFVGECKWRNQLLDEKVLNKLIYRAGLFSNSQKYYFLFSKSGFSQGVMKEARNKGVYLISFDQMTE</sequence>
<dbReference type="PANTHER" id="PTHR34704:SF1">
    <property type="entry name" value="ATPASE"/>
    <property type="match status" value="1"/>
</dbReference>
<accession>A0A2A5RIH3</accession>
<dbReference type="Pfam" id="PF01637">
    <property type="entry name" value="ATPase_2"/>
    <property type="match status" value="1"/>
</dbReference>
<dbReference type="SUPFAM" id="SSF52540">
    <property type="entry name" value="P-loop containing nucleoside triphosphate hydrolases"/>
    <property type="match status" value="1"/>
</dbReference>
<feature type="domain" description="DUF234" evidence="3">
    <location>
        <begin position="308"/>
        <end position="404"/>
    </location>
</feature>
<dbReference type="Pfam" id="PF03008">
    <property type="entry name" value="DUF234"/>
    <property type="match status" value="1"/>
</dbReference>